<dbReference type="InterPro" id="IPR010982">
    <property type="entry name" value="Lambda_DNA-bd_dom_sf"/>
</dbReference>
<dbReference type="GO" id="GO:0005829">
    <property type="term" value="C:cytosol"/>
    <property type="evidence" value="ECO:0007669"/>
    <property type="project" value="TreeGrafter"/>
</dbReference>
<evidence type="ECO:0000256" key="1">
    <source>
        <dbReference type="ARBA" id="ARBA00023125"/>
    </source>
</evidence>
<dbReference type="Pfam" id="PF01381">
    <property type="entry name" value="HTH_3"/>
    <property type="match status" value="1"/>
</dbReference>
<dbReference type="GO" id="GO:0003700">
    <property type="term" value="F:DNA-binding transcription factor activity"/>
    <property type="evidence" value="ECO:0007669"/>
    <property type="project" value="TreeGrafter"/>
</dbReference>
<dbReference type="PANTHER" id="PTHR46797">
    <property type="entry name" value="HTH-TYPE TRANSCRIPTIONAL REGULATOR"/>
    <property type="match status" value="1"/>
</dbReference>
<feature type="domain" description="HTH cro/C1-type" evidence="2">
    <location>
        <begin position="11"/>
        <end position="65"/>
    </location>
</feature>
<dbReference type="PATRIC" id="fig|742734.4.peg.394"/>
<dbReference type="Gene3D" id="1.10.260.40">
    <property type="entry name" value="lambda repressor-like DNA-binding domains"/>
    <property type="match status" value="1"/>
</dbReference>
<sequence>MMEEINLGKKVQDFRNMRGMSLRELAKRAGMTASMLSQIERDLVNPSISTLKAIAQALEVPMFKFFKEDLPQVQMIVRRGENKTIGHPDADLAYTLLTPDVRGSIEFCMMSIPPGLTSGRNPQEHAGEEVAYVINGSVEITVAGVPYRLEEGDSIRIPPLTPHQWNNQGGTIVQVIFAITPPSF</sequence>
<dbReference type="OrthoDB" id="9814553at2"/>
<comment type="caution">
    <text evidence="3">The sequence shown here is derived from an EMBL/GenBank/DDBJ whole genome shotgun (WGS) entry which is preliminary data.</text>
</comment>
<dbReference type="AlphaFoldDB" id="A0A0J9BD11"/>
<dbReference type="Gene3D" id="2.60.120.10">
    <property type="entry name" value="Jelly Rolls"/>
    <property type="match status" value="1"/>
</dbReference>
<dbReference type="PANTHER" id="PTHR46797:SF19">
    <property type="entry name" value="BLL2473 PROTEIN"/>
    <property type="match status" value="1"/>
</dbReference>
<name>A0A0J9BD11_9FIRM</name>
<dbReference type="CDD" id="cd00093">
    <property type="entry name" value="HTH_XRE"/>
    <property type="match status" value="1"/>
</dbReference>
<dbReference type="InterPro" id="IPR013096">
    <property type="entry name" value="Cupin_2"/>
</dbReference>
<dbReference type="Proteomes" id="UP000037392">
    <property type="component" value="Unassembled WGS sequence"/>
</dbReference>
<dbReference type="SUPFAM" id="SSF51182">
    <property type="entry name" value="RmlC-like cupins"/>
    <property type="match status" value="1"/>
</dbReference>
<dbReference type="GO" id="GO:0003677">
    <property type="term" value="F:DNA binding"/>
    <property type="evidence" value="ECO:0007669"/>
    <property type="project" value="UniProtKB-KW"/>
</dbReference>
<dbReference type="InterPro" id="IPR011051">
    <property type="entry name" value="RmlC_Cupin_sf"/>
</dbReference>
<gene>
    <name evidence="3" type="ORF">HMPREF9470_00370</name>
</gene>
<accession>A0A0J9BD11</accession>
<dbReference type="SUPFAM" id="SSF47413">
    <property type="entry name" value="lambda repressor-like DNA-binding domains"/>
    <property type="match status" value="1"/>
</dbReference>
<dbReference type="EMBL" id="ADLK01000056">
    <property type="protein sequence ID" value="KMW11083.1"/>
    <property type="molecule type" value="Genomic_DNA"/>
</dbReference>
<evidence type="ECO:0000259" key="2">
    <source>
        <dbReference type="PROSITE" id="PS50943"/>
    </source>
</evidence>
<evidence type="ECO:0000313" key="3">
    <source>
        <dbReference type="EMBL" id="KMW11083.1"/>
    </source>
</evidence>
<evidence type="ECO:0000313" key="4">
    <source>
        <dbReference type="Proteomes" id="UP000037392"/>
    </source>
</evidence>
<dbReference type="InterPro" id="IPR001387">
    <property type="entry name" value="Cro/C1-type_HTH"/>
</dbReference>
<dbReference type="GeneID" id="93162923"/>
<reference evidence="3 4" key="1">
    <citation type="submission" date="2011-04" db="EMBL/GenBank/DDBJ databases">
        <title>The Genome Sequence of Clostridium citroniae WAL-19142.</title>
        <authorList>
            <consortium name="The Broad Institute Genome Sequencing Platform"/>
            <person name="Earl A."/>
            <person name="Ward D."/>
            <person name="Feldgarden M."/>
            <person name="Gevers D."/>
            <person name="Warren Y.A."/>
            <person name="Tyrrell K.L."/>
            <person name="Citron D.M."/>
            <person name="Goldstein E.J."/>
            <person name="Daigneault M."/>
            <person name="Allen-Vercoe E."/>
            <person name="Young S.K."/>
            <person name="Zeng Q."/>
            <person name="Gargeya S."/>
            <person name="Fitzgerald M."/>
            <person name="Haas B."/>
            <person name="Abouelleil A."/>
            <person name="Alvarado L."/>
            <person name="Arachchi H.M."/>
            <person name="Berlin A."/>
            <person name="Brown A."/>
            <person name="Chapman S.B."/>
            <person name="Chen Z."/>
            <person name="Dunbar C."/>
            <person name="Freedman E."/>
            <person name="Gearin G."/>
            <person name="Gellesch M."/>
            <person name="Goldberg J."/>
            <person name="Griggs A."/>
            <person name="Gujja S."/>
            <person name="Heilman E.R."/>
            <person name="Heiman D."/>
            <person name="Howarth C."/>
            <person name="Larson L."/>
            <person name="Lui A."/>
            <person name="MacDonald P.J."/>
            <person name="Mehta T."/>
            <person name="Montmayeur A."/>
            <person name="Murphy C."/>
            <person name="Neiman D."/>
            <person name="Pearson M."/>
            <person name="Priest M."/>
            <person name="Roberts A."/>
            <person name="Saif S."/>
            <person name="Shea T."/>
            <person name="Shenoy N."/>
            <person name="Sisk P."/>
            <person name="Stolte C."/>
            <person name="Sykes S."/>
            <person name="White J."/>
            <person name="Yandava C."/>
            <person name="Wortman J."/>
            <person name="Nusbaum C."/>
            <person name="Birren B."/>
        </authorList>
    </citation>
    <scope>NUCLEOTIDE SEQUENCE [LARGE SCALE GENOMIC DNA]</scope>
    <source>
        <strain evidence="3 4">WAL-19142</strain>
    </source>
</reference>
<dbReference type="CDD" id="cd02209">
    <property type="entry name" value="cupin_XRE_C"/>
    <property type="match status" value="1"/>
</dbReference>
<dbReference type="RefSeq" id="WP_082082623.1">
    <property type="nucleotide sequence ID" value="NZ_KQ235875.1"/>
</dbReference>
<dbReference type="Pfam" id="PF07883">
    <property type="entry name" value="Cupin_2"/>
    <property type="match status" value="1"/>
</dbReference>
<dbReference type="InterPro" id="IPR014710">
    <property type="entry name" value="RmlC-like_jellyroll"/>
</dbReference>
<protein>
    <recommendedName>
        <fullName evidence="2">HTH cro/C1-type domain-containing protein</fullName>
    </recommendedName>
</protein>
<organism evidence="3 4">
    <name type="scientific">[Clostridium] citroniae WAL-19142</name>
    <dbReference type="NCBI Taxonomy" id="742734"/>
    <lineage>
        <taxon>Bacteria</taxon>
        <taxon>Bacillati</taxon>
        <taxon>Bacillota</taxon>
        <taxon>Clostridia</taxon>
        <taxon>Lachnospirales</taxon>
        <taxon>Lachnospiraceae</taxon>
        <taxon>Enterocloster</taxon>
    </lineage>
</organism>
<proteinExistence type="predicted"/>
<keyword evidence="1" id="KW-0238">DNA-binding</keyword>
<dbReference type="PROSITE" id="PS50943">
    <property type="entry name" value="HTH_CROC1"/>
    <property type="match status" value="1"/>
</dbReference>
<dbReference type="SMART" id="SM00530">
    <property type="entry name" value="HTH_XRE"/>
    <property type="match status" value="1"/>
</dbReference>
<dbReference type="InterPro" id="IPR050807">
    <property type="entry name" value="TransReg_Diox_bact_type"/>
</dbReference>